<comment type="pathway">
    <text evidence="2 10">Protein modification; peptidyl-diphthamide biosynthesis.</text>
</comment>
<dbReference type="InterPro" id="IPR042264">
    <property type="entry name" value="DPH1/DPH2_2"/>
</dbReference>
<evidence type="ECO:0000256" key="9">
    <source>
        <dbReference type="ARBA" id="ARBA00048403"/>
    </source>
</evidence>
<name>F0QTG6_VULM7</name>
<dbReference type="PANTHER" id="PTHR10762">
    <property type="entry name" value="DIPHTHAMIDE BIOSYNTHESIS PROTEIN"/>
    <property type="match status" value="1"/>
</dbReference>
<keyword evidence="8 10" id="KW-0411">Iron-sulfur</keyword>
<dbReference type="SFLD" id="SFLDS00032">
    <property type="entry name" value="Radical_SAM_3-amino-3-carboxyp"/>
    <property type="match status" value="1"/>
</dbReference>
<proteinExistence type="inferred from homology"/>
<comment type="cofactor">
    <cofactor evidence="1 10">
        <name>[4Fe-4S] cluster</name>
        <dbReference type="ChEBI" id="CHEBI:49883"/>
    </cofactor>
</comment>
<accession>F0QTG6</accession>
<evidence type="ECO:0000256" key="3">
    <source>
        <dbReference type="ARBA" id="ARBA00012221"/>
    </source>
</evidence>
<evidence type="ECO:0000256" key="4">
    <source>
        <dbReference type="ARBA" id="ARBA00022679"/>
    </source>
</evidence>
<evidence type="ECO:0000256" key="7">
    <source>
        <dbReference type="ARBA" id="ARBA00023004"/>
    </source>
</evidence>
<dbReference type="HOGENOM" id="CLU_037146_0_0_2"/>
<dbReference type="OrthoDB" id="314at2157"/>
<dbReference type="UniPathway" id="UPA00559"/>
<keyword evidence="10" id="KW-0004">4Fe-4S</keyword>
<dbReference type="AlphaFoldDB" id="F0QTG6"/>
<dbReference type="eggNOG" id="arCOG04112">
    <property type="taxonomic scope" value="Archaea"/>
</dbReference>
<evidence type="ECO:0000256" key="5">
    <source>
        <dbReference type="ARBA" id="ARBA00022691"/>
    </source>
</evidence>
<comment type="similarity">
    <text evidence="10">Belongs to the DPH1/DPH2 family.</text>
</comment>
<keyword evidence="12" id="KW-1185">Reference proteome</keyword>
<dbReference type="Gene3D" id="3.40.50.11850">
    <property type="entry name" value="Diphthamide synthesis DPH1/DPH2 domain 2"/>
    <property type="match status" value="1"/>
</dbReference>
<keyword evidence="4 10" id="KW-0808">Transferase</keyword>
<evidence type="ECO:0000256" key="1">
    <source>
        <dbReference type="ARBA" id="ARBA00001966"/>
    </source>
</evidence>
<dbReference type="Gene3D" id="3.40.50.11860">
    <property type="entry name" value="Diphthamide synthesis DPH1/DPH2 domain 3"/>
    <property type="match status" value="1"/>
</dbReference>
<evidence type="ECO:0000313" key="11">
    <source>
        <dbReference type="EMBL" id="ADY00508.1"/>
    </source>
</evidence>
<keyword evidence="7 10" id="KW-0408">Iron</keyword>
<dbReference type="EMBL" id="CP002529">
    <property type="protein sequence ID" value="ADY00508.1"/>
    <property type="molecule type" value="Genomic_DNA"/>
</dbReference>
<sequence length="343" mass="39122">MSYNGELTEILDTYLLPLKSIEEVINENRNAKILIETPLGFKNVGLEVVRYLSNKGFRAYLSGQNVWGTCDFSVSNDYQYIIHLGHALPPNIFRIINNNYRLERQELNDAVIIRIKNGPTVLFSAIYYEPKPDLLDKLREPVNNIIKSNPNALITYALPYKLYAYSIAKTLNARIAPGPITGCFVQFPIPNTILFIGSGYFYPLTFKLLKPQTTVYSIDIFRGIIEDVDYIYRKYLTMKVKAIHEFNNAKFVGIVISRKPGQYRLDLIEPLINRLKKLGKGYVIIDLNEVSPDYINNLPVDAVINTACPRIGIDDLDRFIKPVVNAGDILKLNVLDLNNLLVW</sequence>
<dbReference type="GO" id="GO:0017183">
    <property type="term" value="P:protein histidyl modification to diphthamide"/>
    <property type="evidence" value="ECO:0007669"/>
    <property type="project" value="UniProtKB-UniRule"/>
</dbReference>
<dbReference type="InterPro" id="IPR016435">
    <property type="entry name" value="DPH1/DPH2"/>
</dbReference>
<gene>
    <name evidence="11" type="ordered locus">VMUT_0294</name>
</gene>
<dbReference type="GeneID" id="10287946"/>
<dbReference type="GO" id="GO:0046872">
    <property type="term" value="F:metal ion binding"/>
    <property type="evidence" value="ECO:0007669"/>
    <property type="project" value="UniProtKB-KW"/>
</dbReference>
<dbReference type="InterPro" id="IPR042265">
    <property type="entry name" value="DPH1/DPH2_3"/>
</dbReference>
<dbReference type="EC" id="2.5.1.108" evidence="3 10"/>
<organism evidence="11 12">
    <name type="scientific">Vulcanisaeta moutnovskia (strain 768-28)</name>
    <dbReference type="NCBI Taxonomy" id="985053"/>
    <lineage>
        <taxon>Archaea</taxon>
        <taxon>Thermoproteota</taxon>
        <taxon>Thermoprotei</taxon>
        <taxon>Thermoproteales</taxon>
        <taxon>Thermoproteaceae</taxon>
        <taxon>Vulcanisaeta</taxon>
    </lineage>
</organism>
<dbReference type="PIRSF" id="PIRSF004967">
    <property type="entry name" value="DPH1"/>
    <property type="match status" value="1"/>
</dbReference>
<evidence type="ECO:0000256" key="2">
    <source>
        <dbReference type="ARBA" id="ARBA00005156"/>
    </source>
</evidence>
<comment type="catalytic activity">
    <reaction evidence="9 10">
        <text>L-histidyl-[translation elongation factor 2] + S-adenosyl-L-methionine = 2-[(3S)-amino-3-carboxypropyl]-L-histidyl-[translation elongation factor 2] + S-methyl-5'-thioadenosine + H(+)</text>
        <dbReference type="Rhea" id="RHEA:36783"/>
        <dbReference type="Rhea" id="RHEA-COMP:9748"/>
        <dbReference type="Rhea" id="RHEA-COMP:9749"/>
        <dbReference type="ChEBI" id="CHEBI:15378"/>
        <dbReference type="ChEBI" id="CHEBI:17509"/>
        <dbReference type="ChEBI" id="CHEBI:29979"/>
        <dbReference type="ChEBI" id="CHEBI:59789"/>
        <dbReference type="ChEBI" id="CHEBI:73995"/>
        <dbReference type="EC" id="2.5.1.108"/>
    </reaction>
</comment>
<evidence type="ECO:0000313" key="12">
    <source>
        <dbReference type="Proteomes" id="UP000007485"/>
    </source>
</evidence>
<dbReference type="InterPro" id="IPR035435">
    <property type="entry name" value="DPH1/DPH2_euk_archaea"/>
</dbReference>
<dbReference type="NCBIfam" id="TIGR00322">
    <property type="entry name" value="diphth2_R"/>
    <property type="match status" value="1"/>
</dbReference>
<dbReference type="InterPro" id="IPR042263">
    <property type="entry name" value="DPH1/DPH2_1"/>
</dbReference>
<dbReference type="Pfam" id="PF01866">
    <property type="entry name" value="Diphthamide_syn"/>
    <property type="match status" value="1"/>
</dbReference>
<evidence type="ECO:0000256" key="6">
    <source>
        <dbReference type="ARBA" id="ARBA00022723"/>
    </source>
</evidence>
<dbReference type="STRING" id="985053.VMUT_0294"/>
<dbReference type="KEGG" id="vmo:VMUT_0294"/>
<protein>
    <recommendedName>
        <fullName evidence="3 10">2-(3-amino-3-carboxypropyl)histidine synthase</fullName>
        <ecNumber evidence="3 10">2.5.1.108</ecNumber>
    </recommendedName>
</protein>
<reference evidence="11 12" key="1">
    <citation type="journal article" date="2011" name="J. Bacteriol.">
        <title>Complete genome sequence of 'Vulcanisaeta moutnovskia' strain 768-28, a novel member of the hyperthermophilic crenarchaeal genus vulcanisaeta.</title>
        <authorList>
            <person name="Gumerov V.M."/>
            <person name="Mardanov A.V."/>
            <person name="Beletsky A.V."/>
            <person name="Prokofeva M.I."/>
            <person name="Bonch-Osmolovskaya E.A."/>
            <person name="Ravin N.V."/>
            <person name="Skryabin K.G."/>
        </authorList>
    </citation>
    <scope>NUCLEOTIDE SEQUENCE [LARGE SCALE GENOMIC DNA]</scope>
    <source>
        <strain evidence="11 12">768-28</strain>
    </source>
</reference>
<dbReference type="PANTHER" id="PTHR10762:SF1">
    <property type="entry name" value="2-(3-AMINO-3-CARBOXYPROPYL)HISTIDINE SYNTHASE SUBUNIT 1"/>
    <property type="match status" value="1"/>
</dbReference>
<comment type="function">
    <text evidence="10">Catalyzes the first step of diphthamide biosynthesis, i.e. the transfer of the 3-amino-3-carboxypropyl group from S-adenosyl-L-methionine (SAM) to the C2 position of the imidazole ring of the target histidine residue in translation elongation factor 2 (EF-2).</text>
</comment>
<keyword evidence="6 10" id="KW-0479">Metal-binding</keyword>
<keyword evidence="5 10" id="KW-0949">S-adenosyl-L-methionine</keyword>
<dbReference type="Gene3D" id="3.40.50.11840">
    <property type="entry name" value="Diphthamide synthesis DPH1/DPH2 domain 1"/>
    <property type="match status" value="1"/>
</dbReference>
<dbReference type="RefSeq" id="WP_013603671.1">
    <property type="nucleotide sequence ID" value="NC_015151.1"/>
</dbReference>
<dbReference type="Proteomes" id="UP000007485">
    <property type="component" value="Chromosome"/>
</dbReference>
<evidence type="ECO:0000256" key="10">
    <source>
        <dbReference type="PIRNR" id="PIRNR004967"/>
    </source>
</evidence>
<evidence type="ECO:0000256" key="8">
    <source>
        <dbReference type="ARBA" id="ARBA00023014"/>
    </source>
</evidence>
<dbReference type="GO" id="GO:0090560">
    <property type="term" value="F:2-(3-amino-3-carboxypropyl)histidine synthase activity"/>
    <property type="evidence" value="ECO:0007669"/>
    <property type="project" value="UniProtKB-UniRule"/>
</dbReference>
<dbReference type="GO" id="GO:0051539">
    <property type="term" value="F:4 iron, 4 sulfur cluster binding"/>
    <property type="evidence" value="ECO:0007669"/>
    <property type="project" value="UniProtKB-UniRule"/>
</dbReference>